<evidence type="ECO:0000313" key="3">
    <source>
        <dbReference type="EMBL" id="OQP67533.1"/>
    </source>
</evidence>
<dbReference type="SUPFAM" id="SSF52172">
    <property type="entry name" value="CheY-like"/>
    <property type="match status" value="1"/>
</dbReference>
<dbReference type="Pfam" id="PF00072">
    <property type="entry name" value="Response_reg"/>
    <property type="match status" value="1"/>
</dbReference>
<reference evidence="4" key="1">
    <citation type="submission" date="2016-04" db="EMBL/GenBank/DDBJ databases">
        <authorList>
            <person name="Chen L."/>
            <person name="Zhuang W."/>
            <person name="Wang G."/>
        </authorList>
    </citation>
    <scope>NUCLEOTIDE SEQUENCE [LARGE SCALE GENOMIC DNA]</scope>
    <source>
        <strain evidence="4">208</strain>
    </source>
</reference>
<evidence type="ECO:0000259" key="2">
    <source>
        <dbReference type="PROSITE" id="PS50110"/>
    </source>
</evidence>
<accession>A0A1V9GA79</accession>
<dbReference type="InterPro" id="IPR011006">
    <property type="entry name" value="CheY-like_superfamily"/>
</dbReference>
<dbReference type="SMART" id="SM00448">
    <property type="entry name" value="REC"/>
    <property type="match status" value="1"/>
</dbReference>
<dbReference type="GO" id="GO:0000160">
    <property type="term" value="P:phosphorelay signal transduction system"/>
    <property type="evidence" value="ECO:0007669"/>
    <property type="project" value="InterPro"/>
</dbReference>
<keyword evidence="4" id="KW-1185">Reference proteome</keyword>
<name>A0A1V9GA79_9BACT</name>
<dbReference type="Gene3D" id="3.40.50.2300">
    <property type="match status" value="1"/>
</dbReference>
<organism evidence="3 4">
    <name type="scientific">Niastella populi</name>
    <dbReference type="NCBI Taxonomy" id="550983"/>
    <lineage>
        <taxon>Bacteria</taxon>
        <taxon>Pseudomonadati</taxon>
        <taxon>Bacteroidota</taxon>
        <taxon>Chitinophagia</taxon>
        <taxon>Chitinophagales</taxon>
        <taxon>Chitinophagaceae</taxon>
        <taxon>Niastella</taxon>
    </lineage>
</organism>
<dbReference type="PROSITE" id="PS50110">
    <property type="entry name" value="RESPONSE_REGULATORY"/>
    <property type="match status" value="1"/>
</dbReference>
<dbReference type="EMBL" id="LWBP01000030">
    <property type="protein sequence ID" value="OQP67533.1"/>
    <property type="molecule type" value="Genomic_DNA"/>
</dbReference>
<evidence type="ECO:0000313" key="4">
    <source>
        <dbReference type="Proteomes" id="UP000192276"/>
    </source>
</evidence>
<protein>
    <recommendedName>
        <fullName evidence="2">Response regulatory domain-containing protein</fullName>
    </recommendedName>
</protein>
<dbReference type="Proteomes" id="UP000192276">
    <property type="component" value="Unassembled WGS sequence"/>
</dbReference>
<feature type="domain" description="Response regulatory" evidence="2">
    <location>
        <begin position="5"/>
        <end position="127"/>
    </location>
</feature>
<comment type="caution">
    <text evidence="1">Lacks conserved residue(s) required for the propagation of feature annotation.</text>
</comment>
<comment type="caution">
    <text evidence="3">The sequence shown here is derived from an EMBL/GenBank/DDBJ whole genome shotgun (WGS) entry which is preliminary data.</text>
</comment>
<evidence type="ECO:0000256" key="1">
    <source>
        <dbReference type="PROSITE-ProRule" id="PRU00169"/>
    </source>
</evidence>
<dbReference type="STRING" id="550983.A4R26_33255"/>
<proteinExistence type="predicted"/>
<dbReference type="RefSeq" id="WP_165760159.1">
    <property type="nucleotide sequence ID" value="NZ_LWBP01000030.1"/>
</dbReference>
<dbReference type="AlphaFoldDB" id="A0A1V9GA79"/>
<gene>
    <name evidence="3" type="ORF">A4R26_33255</name>
</gene>
<sequence>MNTGSVWIIDSDTDDQEMVQQVWKELNLQNELKFFEFADEAMSYLANIETAPFIIICELHLPKTNGLELREKMLASHSLKFKSVPFIFWTGQASEEYVVRAYDLSVHGFFIKESRFEDLKVTFLNIINYWLRCKMPPKKEK</sequence>
<dbReference type="InterPro" id="IPR001789">
    <property type="entry name" value="Sig_transdc_resp-reg_receiver"/>
</dbReference>